<dbReference type="EMBL" id="CAJOBA010089614">
    <property type="protein sequence ID" value="CAF4478711.1"/>
    <property type="molecule type" value="Genomic_DNA"/>
</dbReference>
<gene>
    <name evidence="1" type="ORF">OVA965_LOCUS44323</name>
    <name evidence="3" type="ORF">SRO942_LOCUS48537</name>
    <name evidence="2" type="ORF">TMI583_LOCUS47058</name>
</gene>
<dbReference type="EMBL" id="CAJNOK010062624">
    <property type="protein sequence ID" value="CAF1641647.1"/>
    <property type="molecule type" value="Genomic_DNA"/>
</dbReference>
<dbReference type="Proteomes" id="UP000682733">
    <property type="component" value="Unassembled WGS sequence"/>
</dbReference>
<proteinExistence type="predicted"/>
<comment type="caution">
    <text evidence="1">The sequence shown here is derived from an EMBL/GenBank/DDBJ whole genome shotgun (WGS) entry which is preliminary data.</text>
</comment>
<feature type="non-terminal residue" evidence="1">
    <location>
        <position position="37"/>
    </location>
</feature>
<evidence type="ECO:0000313" key="2">
    <source>
        <dbReference type="EMBL" id="CAF4478711.1"/>
    </source>
</evidence>
<evidence type="ECO:0000313" key="3">
    <source>
        <dbReference type="EMBL" id="CAF4592078.1"/>
    </source>
</evidence>
<sequence length="37" mass="4382">MTNWPSTLYFDFQLAAHRRLPPRFSIMLRNVALDMAT</sequence>
<dbReference type="EMBL" id="CAJOBC010125268">
    <property type="protein sequence ID" value="CAF4592078.1"/>
    <property type="molecule type" value="Genomic_DNA"/>
</dbReference>
<organism evidence="1 4">
    <name type="scientific">Didymodactylos carnosus</name>
    <dbReference type="NCBI Taxonomy" id="1234261"/>
    <lineage>
        <taxon>Eukaryota</taxon>
        <taxon>Metazoa</taxon>
        <taxon>Spiralia</taxon>
        <taxon>Gnathifera</taxon>
        <taxon>Rotifera</taxon>
        <taxon>Eurotatoria</taxon>
        <taxon>Bdelloidea</taxon>
        <taxon>Philodinida</taxon>
        <taxon>Philodinidae</taxon>
        <taxon>Didymodactylos</taxon>
    </lineage>
</organism>
<name>A0A8S2GAT1_9BILA</name>
<dbReference type="AlphaFoldDB" id="A0A8S2GAT1"/>
<dbReference type="Proteomes" id="UP000681722">
    <property type="component" value="Unassembled WGS sequence"/>
</dbReference>
<accession>A0A8S2GAT1</accession>
<evidence type="ECO:0000313" key="4">
    <source>
        <dbReference type="Proteomes" id="UP000677228"/>
    </source>
</evidence>
<reference evidence="1" key="1">
    <citation type="submission" date="2021-02" db="EMBL/GenBank/DDBJ databases">
        <authorList>
            <person name="Nowell W R."/>
        </authorList>
    </citation>
    <scope>NUCLEOTIDE SEQUENCE</scope>
</reference>
<dbReference type="Proteomes" id="UP000677228">
    <property type="component" value="Unassembled WGS sequence"/>
</dbReference>
<protein>
    <submittedName>
        <fullName evidence="1">Uncharacterized protein</fullName>
    </submittedName>
</protein>
<evidence type="ECO:0000313" key="1">
    <source>
        <dbReference type="EMBL" id="CAF1641647.1"/>
    </source>
</evidence>